<organism evidence="1 2">
    <name type="scientific">Aliiroseovarius sediminilitoris</name>
    <dbReference type="NCBI Taxonomy" id="1173584"/>
    <lineage>
        <taxon>Bacteria</taxon>
        <taxon>Pseudomonadati</taxon>
        <taxon>Pseudomonadota</taxon>
        <taxon>Alphaproteobacteria</taxon>
        <taxon>Rhodobacterales</taxon>
        <taxon>Paracoccaceae</taxon>
        <taxon>Aliiroseovarius</taxon>
    </lineage>
</organism>
<dbReference type="SUPFAM" id="SSF51556">
    <property type="entry name" value="Metallo-dependent hydrolases"/>
    <property type="match status" value="1"/>
</dbReference>
<dbReference type="PROSITE" id="PS51365">
    <property type="entry name" value="RENAL_DIPEPTIDASE_2"/>
    <property type="match status" value="1"/>
</dbReference>
<sequence>MTGQTMPLVFDGHNDVLLKLYRAGGKAAAPTFLTGRDGAIDVLRARAGGFGGGFFAVYIPSSVDMDFKMQEMAKAKYDLPLPDPIDWEDALPVAMSQIAILFDLQDRGALTVCRTAAQIRKTLEAGHIAAILHIEGAEAIDAELNTLEVLYQAGLRSIGPVWSRSTIFGYGVPFRYPSTPDIGDGLTDHGLRLIRRCNELGIMIDLSHLNEAGFWDVARHSAKPLVATHSNAHAICPHSRNLTDKQLAAIRESDGMVGLNFAVAFLRDDGRMLPDVPLTQMLRHLDHLIEQLGEDRVGLGSDYDGAVVPQDITTCAGLPKLRQAMAQHGYGEALIAKLCHENWLRVLEITWGE</sequence>
<evidence type="ECO:0000313" key="2">
    <source>
        <dbReference type="Proteomes" id="UP000199650"/>
    </source>
</evidence>
<dbReference type="CDD" id="cd01301">
    <property type="entry name" value="rDP_like"/>
    <property type="match status" value="1"/>
</dbReference>
<dbReference type="Proteomes" id="UP000199650">
    <property type="component" value="Unassembled WGS sequence"/>
</dbReference>
<keyword evidence="2" id="KW-1185">Reference proteome</keyword>
<dbReference type="Gene3D" id="3.20.20.140">
    <property type="entry name" value="Metal-dependent hydrolases"/>
    <property type="match status" value="1"/>
</dbReference>
<dbReference type="AlphaFoldDB" id="A0A1I0QA20"/>
<dbReference type="PROSITE" id="PS00869">
    <property type="entry name" value="RENAL_DIPEPTIDASE_1"/>
    <property type="match status" value="1"/>
</dbReference>
<dbReference type="PANTHER" id="PTHR10443:SF12">
    <property type="entry name" value="DIPEPTIDASE"/>
    <property type="match status" value="1"/>
</dbReference>
<accession>A0A1I0QA20</accession>
<gene>
    <name evidence="1" type="ORF">SAMN05444851_2340</name>
</gene>
<dbReference type="STRING" id="1173584.SAMN05444851_2340"/>
<dbReference type="InterPro" id="IPR008257">
    <property type="entry name" value="Pept_M19"/>
</dbReference>
<evidence type="ECO:0000313" key="1">
    <source>
        <dbReference type="EMBL" id="SEW23406.1"/>
    </source>
</evidence>
<dbReference type="GO" id="GO:0070573">
    <property type="term" value="F:metallodipeptidase activity"/>
    <property type="evidence" value="ECO:0007669"/>
    <property type="project" value="InterPro"/>
</dbReference>
<protein>
    <submittedName>
        <fullName evidence="1">Membrane dipeptidase</fullName>
    </submittedName>
</protein>
<dbReference type="PANTHER" id="PTHR10443">
    <property type="entry name" value="MICROSOMAL DIPEPTIDASE"/>
    <property type="match status" value="1"/>
</dbReference>
<dbReference type="Pfam" id="PF01244">
    <property type="entry name" value="Peptidase_M19"/>
    <property type="match status" value="1"/>
</dbReference>
<dbReference type="InterPro" id="IPR032466">
    <property type="entry name" value="Metal_Hydrolase"/>
</dbReference>
<dbReference type="EMBL" id="FOJB01000001">
    <property type="protein sequence ID" value="SEW23406.1"/>
    <property type="molecule type" value="Genomic_DNA"/>
</dbReference>
<dbReference type="GO" id="GO:0006508">
    <property type="term" value="P:proteolysis"/>
    <property type="evidence" value="ECO:0007669"/>
    <property type="project" value="InterPro"/>
</dbReference>
<reference evidence="1 2" key="1">
    <citation type="submission" date="2016-10" db="EMBL/GenBank/DDBJ databases">
        <authorList>
            <person name="de Groot N.N."/>
        </authorList>
    </citation>
    <scope>NUCLEOTIDE SEQUENCE [LARGE SCALE GENOMIC DNA]</scope>
    <source>
        <strain evidence="1 2">DSM 29439</strain>
    </source>
</reference>
<proteinExistence type="predicted"/>
<dbReference type="InterPro" id="IPR000180">
    <property type="entry name" value="Dipep_AS"/>
</dbReference>
<name>A0A1I0QA20_9RHOB</name>